<evidence type="ECO:0000256" key="2">
    <source>
        <dbReference type="ARBA" id="ARBA00005658"/>
    </source>
</evidence>
<proteinExistence type="inferred from homology"/>
<dbReference type="OrthoDB" id="9775735at2"/>
<keyword evidence="5 8" id="KW-0812">Transmembrane</keyword>
<feature type="transmembrane region" description="Helical" evidence="8">
    <location>
        <begin position="45"/>
        <end position="65"/>
    </location>
</feature>
<comment type="similarity">
    <text evidence="2">Belongs to the BCCT transporter (TC 2.A.15) family.</text>
</comment>
<evidence type="ECO:0000256" key="1">
    <source>
        <dbReference type="ARBA" id="ARBA00004651"/>
    </source>
</evidence>
<feature type="transmembrane region" description="Helical" evidence="8">
    <location>
        <begin position="476"/>
        <end position="494"/>
    </location>
</feature>
<dbReference type="Proteomes" id="UP000236151">
    <property type="component" value="Unassembled WGS sequence"/>
</dbReference>
<feature type="transmembrane region" description="Helical" evidence="8">
    <location>
        <begin position="225"/>
        <end position="247"/>
    </location>
</feature>
<dbReference type="InterPro" id="IPR000060">
    <property type="entry name" value="BCCT_transptr"/>
</dbReference>
<sequence length="538" mass="58832">MKNLRPVAFWIPVILFISACAYNFVDQEGFVKVINNANAWLMGNFAWAFCLGVLVMLGVVIFLMFSKFGDVRIGGRNAAPMFDDVRYFSIVLTSIIAIGILFWATSEPLYHMTAPPESLNIQPNSPDAVVFAMSTLFIHWGFLPLAIYAIPSIMFAFAFYNMRKPYTLGSMLTPVFGDKVLGKWSQGIDAVCMYSLIAGMSASLGTGILSIAGGLKYLTKIQTGAFLWAMVDIAIVATFVISSITGLFNGIKKLSEINFVVFIFLAIFVFVFGPTFFMLNLGVEAFANHLQTFFQKAAFTGAAAGDPWAGWWTIFYWCNWLAWAPISGMFLGRISYGQTIRKAVMVIFVLPALFDILWMVIFGGAAIRMELDGGMLSQAMAAGPEFAVYALLDKYPVVEITIPIFIICMFLSYVTGSDAYTTTLGGMSTTGISPKSPEPSAKIKIFWGAIIGTVSWIMITSSGIDGVKMLSNLGGGPALVLELLICISLVKVALNPKTYDTFKNDYTEDGTPIKSVTKKAIMSEEAVIDVIMSETNDS</sequence>
<dbReference type="PANTHER" id="PTHR30047">
    <property type="entry name" value="HIGH-AFFINITY CHOLINE TRANSPORT PROTEIN-RELATED"/>
    <property type="match status" value="1"/>
</dbReference>
<evidence type="ECO:0000313" key="10">
    <source>
        <dbReference type="Proteomes" id="UP000236151"/>
    </source>
</evidence>
<evidence type="ECO:0000256" key="6">
    <source>
        <dbReference type="ARBA" id="ARBA00022989"/>
    </source>
</evidence>
<evidence type="ECO:0000313" key="9">
    <source>
        <dbReference type="EMBL" id="PNT95243.1"/>
    </source>
</evidence>
<feature type="transmembrane region" description="Helical" evidence="8">
    <location>
        <begin position="395"/>
        <end position="414"/>
    </location>
</feature>
<dbReference type="RefSeq" id="WP_103083019.1">
    <property type="nucleotide sequence ID" value="NZ_CP021850.1"/>
</dbReference>
<feature type="transmembrane region" description="Helical" evidence="8">
    <location>
        <begin position="7"/>
        <end position="25"/>
    </location>
</feature>
<name>A0A2K2F7F2_9CLOT</name>
<keyword evidence="3" id="KW-0813">Transport</keyword>
<dbReference type="EMBL" id="NIOJ01000071">
    <property type="protein sequence ID" value="PNT95243.1"/>
    <property type="molecule type" value="Genomic_DNA"/>
</dbReference>
<evidence type="ECO:0000256" key="5">
    <source>
        <dbReference type="ARBA" id="ARBA00022692"/>
    </source>
</evidence>
<protein>
    <submittedName>
        <fullName evidence="9">BCCT transporter</fullName>
    </submittedName>
</protein>
<feature type="transmembrane region" description="Helical" evidence="8">
    <location>
        <begin position="85"/>
        <end position="104"/>
    </location>
</feature>
<evidence type="ECO:0000256" key="7">
    <source>
        <dbReference type="ARBA" id="ARBA00023136"/>
    </source>
</evidence>
<dbReference type="GO" id="GO:0022857">
    <property type="term" value="F:transmembrane transporter activity"/>
    <property type="evidence" value="ECO:0007669"/>
    <property type="project" value="InterPro"/>
</dbReference>
<organism evidence="9 10">
    <name type="scientific">Clostridium thermosuccinogenes</name>
    <dbReference type="NCBI Taxonomy" id="84032"/>
    <lineage>
        <taxon>Bacteria</taxon>
        <taxon>Bacillati</taxon>
        <taxon>Bacillota</taxon>
        <taxon>Clostridia</taxon>
        <taxon>Eubacteriales</taxon>
        <taxon>Clostridiaceae</taxon>
        <taxon>Clostridium</taxon>
    </lineage>
</organism>
<evidence type="ECO:0000256" key="4">
    <source>
        <dbReference type="ARBA" id="ARBA00022475"/>
    </source>
</evidence>
<feature type="transmembrane region" description="Helical" evidence="8">
    <location>
        <begin position="191"/>
        <end position="213"/>
    </location>
</feature>
<dbReference type="KEGG" id="cthd:CDO33_00050"/>
<keyword evidence="6 8" id="KW-1133">Transmembrane helix</keyword>
<comment type="subcellular location">
    <subcellularLocation>
        <location evidence="1">Cell membrane</location>
        <topology evidence="1">Multi-pass membrane protein</topology>
    </subcellularLocation>
</comment>
<feature type="transmembrane region" description="Helical" evidence="8">
    <location>
        <begin position="259"/>
        <end position="279"/>
    </location>
</feature>
<feature type="transmembrane region" description="Helical" evidence="8">
    <location>
        <begin position="137"/>
        <end position="160"/>
    </location>
</feature>
<feature type="transmembrane region" description="Helical" evidence="8">
    <location>
        <begin position="314"/>
        <end position="332"/>
    </location>
</feature>
<dbReference type="PROSITE" id="PS51257">
    <property type="entry name" value="PROKAR_LIPOPROTEIN"/>
    <property type="match status" value="1"/>
</dbReference>
<comment type="caution">
    <text evidence="9">The sequence shown here is derived from an EMBL/GenBank/DDBJ whole genome shotgun (WGS) entry which is preliminary data.</text>
</comment>
<keyword evidence="10" id="KW-1185">Reference proteome</keyword>
<dbReference type="GO" id="GO:0005886">
    <property type="term" value="C:plasma membrane"/>
    <property type="evidence" value="ECO:0007669"/>
    <property type="project" value="UniProtKB-SubCell"/>
</dbReference>
<keyword evidence="4" id="KW-1003">Cell membrane</keyword>
<keyword evidence="7 8" id="KW-0472">Membrane</keyword>
<reference evidence="9 10" key="1">
    <citation type="submission" date="2017-06" db="EMBL/GenBank/DDBJ databases">
        <title>Investigating the central metabolism of Clostridium thermosuccinogenes.</title>
        <authorList>
            <person name="Koendjbiharie J.G."/>
            <person name="van Kranenburg R."/>
        </authorList>
    </citation>
    <scope>NUCLEOTIDE SEQUENCE [LARGE SCALE GENOMIC DNA]</scope>
    <source>
        <strain evidence="9 10">DSM 5806</strain>
    </source>
</reference>
<dbReference type="PANTHER" id="PTHR30047:SF7">
    <property type="entry name" value="HIGH-AFFINITY CHOLINE TRANSPORT PROTEIN"/>
    <property type="match status" value="1"/>
</dbReference>
<accession>A0A2K2F7F2</accession>
<feature type="transmembrane region" description="Helical" evidence="8">
    <location>
        <begin position="344"/>
        <end position="367"/>
    </location>
</feature>
<dbReference type="Pfam" id="PF02028">
    <property type="entry name" value="BCCT"/>
    <property type="match status" value="1"/>
</dbReference>
<evidence type="ECO:0000256" key="8">
    <source>
        <dbReference type="SAM" id="Phobius"/>
    </source>
</evidence>
<evidence type="ECO:0000256" key="3">
    <source>
        <dbReference type="ARBA" id="ARBA00022448"/>
    </source>
</evidence>
<gene>
    <name evidence="9" type="ORF">CDQ84_17425</name>
</gene>
<dbReference type="AlphaFoldDB" id="A0A2K2F7F2"/>
<feature type="transmembrane region" description="Helical" evidence="8">
    <location>
        <begin position="445"/>
        <end position="464"/>
    </location>
</feature>